<dbReference type="InParanoid" id="A0A7M7MCD7"/>
<dbReference type="PANTHER" id="PTHR21210">
    <property type="entry name" value="TRNA (URACIL-O(2)-)-METHYLTRANSFERASE-RELATED"/>
    <property type="match status" value="1"/>
</dbReference>
<evidence type="ECO:0000313" key="12">
    <source>
        <dbReference type="Proteomes" id="UP000594260"/>
    </source>
</evidence>
<dbReference type="EC" id="2.1.1.211" evidence="10"/>
<keyword evidence="5 10" id="KW-0489">Methyltransferase</keyword>
<dbReference type="KEGG" id="vde:111252399"/>
<evidence type="ECO:0000256" key="7">
    <source>
        <dbReference type="ARBA" id="ARBA00022691"/>
    </source>
</evidence>
<organism evidence="11 12">
    <name type="scientific">Varroa destructor</name>
    <name type="common">Honeybee mite</name>
    <dbReference type="NCBI Taxonomy" id="109461"/>
    <lineage>
        <taxon>Eukaryota</taxon>
        <taxon>Metazoa</taxon>
        <taxon>Ecdysozoa</taxon>
        <taxon>Arthropoda</taxon>
        <taxon>Chelicerata</taxon>
        <taxon>Arachnida</taxon>
        <taxon>Acari</taxon>
        <taxon>Parasitiformes</taxon>
        <taxon>Mesostigmata</taxon>
        <taxon>Gamasina</taxon>
        <taxon>Dermanyssoidea</taxon>
        <taxon>Varroidae</taxon>
        <taxon>Varroa</taxon>
    </lineage>
</organism>
<dbReference type="EnsemblMetazoa" id="XM_022810216">
    <property type="protein sequence ID" value="XP_022665951"/>
    <property type="gene ID" value="LOC111252399"/>
</dbReference>
<dbReference type="Proteomes" id="UP000594260">
    <property type="component" value="Unplaced"/>
</dbReference>
<comment type="catalytic activity">
    <reaction evidence="9 10">
        <text>uridine(44) in tRNA(Ser) + S-adenosyl-L-methionine = 2'-O-methyluridine(44) in tRNA(Ser) + S-adenosyl-L-homocysteine + H(+)</text>
        <dbReference type="Rhea" id="RHEA:43100"/>
        <dbReference type="Rhea" id="RHEA-COMP:10339"/>
        <dbReference type="Rhea" id="RHEA-COMP:10340"/>
        <dbReference type="ChEBI" id="CHEBI:15378"/>
        <dbReference type="ChEBI" id="CHEBI:57856"/>
        <dbReference type="ChEBI" id="CHEBI:59789"/>
        <dbReference type="ChEBI" id="CHEBI:65315"/>
        <dbReference type="ChEBI" id="CHEBI:74478"/>
        <dbReference type="EC" id="2.1.1.211"/>
    </reaction>
</comment>
<dbReference type="InterPro" id="IPR029063">
    <property type="entry name" value="SAM-dependent_MTases_sf"/>
</dbReference>
<dbReference type="InterPro" id="IPR011671">
    <property type="entry name" value="tRNA_uracil_MeTrfase"/>
</dbReference>
<accession>A0A7M7MCD7</accession>
<dbReference type="RefSeq" id="XP_022665950.1">
    <property type="nucleotide sequence ID" value="XM_022810215.1"/>
</dbReference>
<dbReference type="GeneID" id="111252399"/>
<name>A0A7M7MCD7_VARDE</name>
<comment type="function">
    <text evidence="10">Adenosyl-L-methionine (AdoMet)-dependent tRNA (uracil-O(2)-)-methyltransferase.</text>
</comment>
<keyword evidence="8 10" id="KW-0819">tRNA processing</keyword>
<dbReference type="GO" id="GO:0141101">
    <property type="term" value="F:tRNA(Ser) (uridine(44)-2'-O-)-methyltransferase activity"/>
    <property type="evidence" value="ECO:0007669"/>
    <property type="project" value="UniProtKB-EC"/>
</dbReference>
<dbReference type="RefSeq" id="XP_022665951.1">
    <property type="nucleotide sequence ID" value="XM_022810216.1"/>
</dbReference>
<protein>
    <recommendedName>
        <fullName evidence="10">tRNA (uracil-O(2)-)-methyltransferase</fullName>
        <ecNumber evidence="10">2.1.1.211</ecNumber>
    </recommendedName>
</protein>
<dbReference type="AlphaFoldDB" id="A0A7M7MCD7"/>
<evidence type="ECO:0000256" key="10">
    <source>
        <dbReference type="RuleBase" id="RU368004"/>
    </source>
</evidence>
<comment type="subcellular location">
    <subcellularLocation>
        <location evidence="2 10">Cytoplasm</location>
    </subcellularLocation>
</comment>
<evidence type="ECO:0000256" key="3">
    <source>
        <dbReference type="ARBA" id="ARBA00009056"/>
    </source>
</evidence>
<dbReference type="FunCoup" id="A0A7M7MCD7">
    <property type="interactions" value="1323"/>
</dbReference>
<evidence type="ECO:0000256" key="9">
    <source>
        <dbReference type="ARBA" id="ARBA00047957"/>
    </source>
</evidence>
<evidence type="ECO:0000256" key="6">
    <source>
        <dbReference type="ARBA" id="ARBA00022679"/>
    </source>
</evidence>
<dbReference type="PANTHER" id="PTHR21210:SF0">
    <property type="entry name" value="TRNA (URACIL-O(2)-)-METHYLTRANSFERASE-RELATED"/>
    <property type="match status" value="1"/>
</dbReference>
<sequence>MIGFDSVSATQYILEPEFEKHRQNWSYESQMSSQPSTKSAADDAVKLRLIKRSQPIPSECFPSIAWIFLTKPHVFDGRLAGGDILVCQQDSSQQRVPVSASVPQLSQNDILRLRRILVPKNHRRFSGVYEECRLQLHELSIFTERSADDQGSNLEPVVRGPFKFVLRFDDNDKCVSLSTSSDPCPRLTTKLFDRIERWAHGVVRQDKQIQVASLGLVSVERYSRIYWDLKLKYGPELIKIWPEKTDPLKFVFEDLAIASYLIALWDPEDDGRKTSFVDIGCGNGLLVYILILEGHMGLGIDVRKRRIWSLYPPKVSNFLREEPVTPQSRFDAEWWIGNHSDELTPWIPLLASMSSSTAKVFLLPCCPYGLYGKYQRTKPDLSQYQSYLMHLKEDFLPKCGFKVRIDKIRIPSTKRICMVLSERLDEPRDQVIARLRHRLEKEKPVTDFVPRAKEIPVRNCTQTDRSLTDRIVHRVAIHLLTLPDKEQSEGFNLGGQLSLAEVIALVNKRERSLLKSQCGGIQTLLKNNYHVFQVKNGAVRLKIPEEQKPNAQRSVHQRRACWFDSNHPQGCPLEQAKCRFSHRDKFNT</sequence>
<comment type="function">
    <text evidence="1">Probable adenosyl-L-methionine (AdoMet)-dependent tRNA (uracil-O(2)-)-methyltransferase.</text>
</comment>
<evidence type="ECO:0000256" key="5">
    <source>
        <dbReference type="ARBA" id="ARBA00022603"/>
    </source>
</evidence>
<evidence type="ECO:0000313" key="11">
    <source>
        <dbReference type="EnsemblMetazoa" id="XP_022665951"/>
    </source>
</evidence>
<comment type="similarity">
    <text evidence="3 10">Belongs to the TRM44 family.</text>
</comment>
<proteinExistence type="inferred from homology"/>
<dbReference type="GO" id="GO:0030488">
    <property type="term" value="P:tRNA methylation"/>
    <property type="evidence" value="ECO:0007669"/>
    <property type="project" value="UniProtKB-UniRule"/>
</dbReference>
<dbReference type="Pfam" id="PF07757">
    <property type="entry name" value="AdoMet_MTase"/>
    <property type="match status" value="1"/>
</dbReference>
<evidence type="ECO:0000256" key="2">
    <source>
        <dbReference type="ARBA" id="ARBA00004496"/>
    </source>
</evidence>
<keyword evidence="7 10" id="KW-0949">S-adenosyl-L-methionine</keyword>
<dbReference type="SUPFAM" id="SSF53335">
    <property type="entry name" value="S-adenosyl-L-methionine-dependent methyltransferases"/>
    <property type="match status" value="1"/>
</dbReference>
<keyword evidence="12" id="KW-1185">Reference proteome</keyword>
<keyword evidence="4 10" id="KW-0963">Cytoplasm</keyword>
<dbReference type="EnsemblMetazoa" id="XM_022810215">
    <property type="protein sequence ID" value="XP_022665950"/>
    <property type="gene ID" value="LOC111252399"/>
</dbReference>
<keyword evidence="6 10" id="KW-0808">Transferase</keyword>
<dbReference type="GO" id="GO:0005737">
    <property type="term" value="C:cytoplasm"/>
    <property type="evidence" value="ECO:0007669"/>
    <property type="project" value="UniProtKB-SubCell"/>
</dbReference>
<dbReference type="OrthoDB" id="10047021at2759"/>
<evidence type="ECO:0000256" key="4">
    <source>
        <dbReference type="ARBA" id="ARBA00022490"/>
    </source>
</evidence>
<evidence type="ECO:0000256" key="1">
    <source>
        <dbReference type="ARBA" id="ARBA00002778"/>
    </source>
</evidence>
<evidence type="ECO:0000256" key="8">
    <source>
        <dbReference type="ARBA" id="ARBA00022694"/>
    </source>
</evidence>
<dbReference type="OMA" id="CFFKLHH"/>
<reference evidence="11" key="1">
    <citation type="submission" date="2021-01" db="UniProtKB">
        <authorList>
            <consortium name="EnsemblMetazoa"/>
        </authorList>
    </citation>
    <scope>IDENTIFICATION</scope>
</reference>